<dbReference type="InterPro" id="IPR014582">
    <property type="entry name" value="UCP033535_lipo"/>
</dbReference>
<keyword evidence="2" id="KW-1185">Reference proteome</keyword>
<dbReference type="Pfam" id="PF10054">
    <property type="entry name" value="DUF2291"/>
    <property type="match status" value="1"/>
</dbReference>
<dbReference type="InterPro" id="IPR036215">
    <property type="entry name" value="TM0957-like_sf"/>
</dbReference>
<gene>
    <name evidence="1" type="ORF">O3P16_06150</name>
</gene>
<evidence type="ECO:0000313" key="1">
    <source>
        <dbReference type="EMBL" id="MDA3614382.1"/>
    </source>
</evidence>
<evidence type="ECO:0000313" key="2">
    <source>
        <dbReference type="Proteomes" id="UP001210231"/>
    </source>
</evidence>
<proteinExistence type="predicted"/>
<organism evidence="1 2">
    <name type="scientific">Polluticaenibacter yanchengensis</name>
    <dbReference type="NCBI Taxonomy" id="3014562"/>
    <lineage>
        <taxon>Bacteria</taxon>
        <taxon>Pseudomonadati</taxon>
        <taxon>Bacteroidota</taxon>
        <taxon>Chitinophagia</taxon>
        <taxon>Chitinophagales</taxon>
        <taxon>Chitinophagaceae</taxon>
        <taxon>Polluticaenibacter</taxon>
    </lineage>
</organism>
<dbReference type="Gene3D" id="2.40.50.420">
    <property type="entry name" value="Envelope glycoprotein gp160, DUF2291, alpha/beta domain"/>
    <property type="match status" value="1"/>
</dbReference>
<dbReference type="RefSeq" id="WP_407030710.1">
    <property type="nucleotide sequence ID" value="NZ_JAQGEF010000005.1"/>
</dbReference>
<reference evidence="1 2" key="1">
    <citation type="submission" date="2022-12" db="EMBL/GenBank/DDBJ databases">
        <title>Chitinophagaceae gen. sp. nov., a new member of the family Chitinophagaceae, isolated from soil in a chemical factory.</title>
        <authorList>
            <person name="Ke Z."/>
        </authorList>
    </citation>
    <scope>NUCLEOTIDE SEQUENCE [LARGE SCALE GENOMIC DNA]</scope>
    <source>
        <strain evidence="1 2">LY-5</strain>
    </source>
</reference>
<name>A0ABT4UJ46_9BACT</name>
<accession>A0ABT4UJ46</accession>
<dbReference type="Gene3D" id="1.10.10.1260">
    <property type="entry name" value="Envelope glycoprotein gp160, DUF2291, helical domain"/>
    <property type="match status" value="1"/>
</dbReference>
<dbReference type="Proteomes" id="UP001210231">
    <property type="component" value="Unassembled WGS sequence"/>
</dbReference>
<sequence>MKKLIKIVVFLAILIVVGFKSVYFRKLDEMQVSAGSGLDVAAYTANYFKELNPLLDTSVNVVTLYQALKNKDLSLVKSKGHSLSLGSLKYIMVSGQGIVAKVDSGSIIVNAINNEMVEPVYIETEFIFGNAIRDASGIVKLSDFTNTTDLNNVSSEINKTIRETVVKPFVSTVQKGDTISFNGAIEINEKYLNVSDLQVMPIRLK</sequence>
<protein>
    <submittedName>
        <fullName evidence="1">DUF2291 family protein</fullName>
    </submittedName>
</protein>
<dbReference type="EMBL" id="JAQGEF010000005">
    <property type="protein sequence ID" value="MDA3614382.1"/>
    <property type="molecule type" value="Genomic_DNA"/>
</dbReference>
<comment type="caution">
    <text evidence="1">The sequence shown here is derived from an EMBL/GenBank/DDBJ whole genome shotgun (WGS) entry which is preliminary data.</text>
</comment>
<dbReference type="SUPFAM" id="SSF141318">
    <property type="entry name" value="TM0957-like"/>
    <property type="match status" value="1"/>
</dbReference>